<organism evidence="1 2">
    <name type="scientific">Pythium oligandrum</name>
    <name type="common">Mycoparasitic fungus</name>
    <dbReference type="NCBI Taxonomy" id="41045"/>
    <lineage>
        <taxon>Eukaryota</taxon>
        <taxon>Sar</taxon>
        <taxon>Stramenopiles</taxon>
        <taxon>Oomycota</taxon>
        <taxon>Peronosporomycetes</taxon>
        <taxon>Pythiales</taxon>
        <taxon>Pythiaceae</taxon>
        <taxon>Pythium</taxon>
    </lineage>
</organism>
<comment type="caution">
    <text evidence="1">The sequence shown here is derived from an EMBL/GenBank/DDBJ whole genome shotgun (WGS) entry which is preliminary data.</text>
</comment>
<dbReference type="AlphaFoldDB" id="A0A8K1FDR0"/>
<reference evidence="1" key="1">
    <citation type="submission" date="2019-03" db="EMBL/GenBank/DDBJ databases">
        <title>Long read genome sequence of the mycoparasitic Pythium oligandrum ATCC 38472 isolated from sugarbeet rhizosphere.</title>
        <authorList>
            <person name="Gaulin E."/>
        </authorList>
    </citation>
    <scope>NUCLEOTIDE SEQUENCE</scope>
    <source>
        <strain evidence="1">ATCC 38472_TT</strain>
    </source>
</reference>
<evidence type="ECO:0000313" key="2">
    <source>
        <dbReference type="Proteomes" id="UP000794436"/>
    </source>
</evidence>
<name>A0A8K1FDR0_PYTOL</name>
<dbReference type="Proteomes" id="UP000794436">
    <property type="component" value="Unassembled WGS sequence"/>
</dbReference>
<evidence type="ECO:0000313" key="1">
    <source>
        <dbReference type="EMBL" id="TMW55123.1"/>
    </source>
</evidence>
<proteinExistence type="predicted"/>
<dbReference type="EMBL" id="SPLM01000149">
    <property type="protein sequence ID" value="TMW55123.1"/>
    <property type="molecule type" value="Genomic_DNA"/>
</dbReference>
<keyword evidence="2" id="KW-1185">Reference proteome</keyword>
<dbReference type="OrthoDB" id="57576at2759"/>
<sequence length="73" mass="8385">MCPDGGFQRFRVTLTDFARGREAQLWVIKRGGELCRLEADDDEHGNEHSHEQAEQEEDARLTFTTDVLLIRAP</sequence>
<gene>
    <name evidence="1" type="ORF">Poli38472_013885</name>
</gene>
<protein>
    <submittedName>
        <fullName evidence="1">Uncharacterized protein</fullName>
    </submittedName>
</protein>
<accession>A0A8K1FDR0</accession>